<dbReference type="EMBL" id="FNHL01000004">
    <property type="protein sequence ID" value="SDN01821.1"/>
    <property type="molecule type" value="Genomic_DNA"/>
</dbReference>
<protein>
    <submittedName>
        <fullName evidence="2">Cysteine-rich CPCC</fullName>
    </submittedName>
</protein>
<dbReference type="InterPro" id="IPR025983">
    <property type="entry name" value="Cys_rich_CPCC"/>
</dbReference>
<proteinExistence type="predicted"/>
<name>A0A1G9XZH1_9EURY</name>
<evidence type="ECO:0000313" key="2">
    <source>
        <dbReference type="EMBL" id="SDN01821.1"/>
    </source>
</evidence>
<dbReference type="OrthoDB" id="223677at2157"/>
<dbReference type="Pfam" id="PF14206">
    <property type="entry name" value="Cys_rich_CPCC"/>
    <property type="match status" value="1"/>
</dbReference>
<keyword evidence="3" id="KW-1185">Reference proteome</keyword>
<evidence type="ECO:0000313" key="3">
    <source>
        <dbReference type="Proteomes" id="UP000199451"/>
    </source>
</evidence>
<dbReference type="STRING" id="660521.SAMN04487949_3183"/>
<dbReference type="AlphaFoldDB" id="A0A1G9XZH1"/>
<organism evidence="2 3">
    <name type="scientific">Halogranum gelatinilyticum</name>
    <dbReference type="NCBI Taxonomy" id="660521"/>
    <lineage>
        <taxon>Archaea</taxon>
        <taxon>Methanobacteriati</taxon>
        <taxon>Methanobacteriota</taxon>
        <taxon>Stenosarchaea group</taxon>
        <taxon>Halobacteria</taxon>
        <taxon>Halobacteriales</taxon>
        <taxon>Haloferacaceae</taxon>
    </lineage>
</organism>
<accession>A0A1G9XZH1</accession>
<feature type="domain" description="Cysteine-rich CPCC" evidence="1">
    <location>
        <begin position="11"/>
        <end position="82"/>
    </location>
</feature>
<gene>
    <name evidence="2" type="ORF">SAMN04487949_3183</name>
</gene>
<evidence type="ECO:0000259" key="1">
    <source>
        <dbReference type="Pfam" id="PF14206"/>
    </source>
</evidence>
<dbReference type="RefSeq" id="WP_211603295.1">
    <property type="nucleotide sequence ID" value="NZ_FNHL01000004.1"/>
</dbReference>
<reference evidence="3" key="1">
    <citation type="submission" date="2016-10" db="EMBL/GenBank/DDBJ databases">
        <authorList>
            <person name="Varghese N."/>
            <person name="Submissions S."/>
        </authorList>
    </citation>
    <scope>NUCLEOTIDE SEQUENCE [LARGE SCALE GENOMIC DNA]</scope>
    <source>
        <strain evidence="3">CGMCC 1.10119</strain>
    </source>
</reference>
<sequence length="96" mass="11422">MGRRASRLRGYCPCCGYRTLEQDEPGSYERCGICFWHDDPEQFERVDYPGGANRESLREAWRNLREFGWCGRGFRPALLRKPRCSDQRDPRWPYDG</sequence>
<dbReference type="Proteomes" id="UP000199451">
    <property type="component" value="Unassembled WGS sequence"/>
</dbReference>